<evidence type="ECO:0000259" key="12">
    <source>
        <dbReference type="PROSITE" id="PS50011"/>
    </source>
</evidence>
<evidence type="ECO:0000256" key="2">
    <source>
        <dbReference type="ARBA" id="ARBA00012513"/>
    </source>
</evidence>
<evidence type="ECO:0000256" key="9">
    <source>
        <dbReference type="ARBA" id="ARBA00047899"/>
    </source>
</evidence>
<evidence type="ECO:0000256" key="4">
    <source>
        <dbReference type="ARBA" id="ARBA00022679"/>
    </source>
</evidence>
<keyword evidence="5" id="KW-0819">tRNA processing</keyword>
<organism evidence="13">
    <name type="scientific">uncultured marine thaumarchaeote KM3_201_G04</name>
    <dbReference type="NCBI Taxonomy" id="1456094"/>
    <lineage>
        <taxon>Archaea</taxon>
        <taxon>Nitrososphaerota</taxon>
        <taxon>environmental samples</taxon>
    </lineage>
</organism>
<keyword evidence="6" id="KW-0547">Nucleotide-binding</keyword>
<keyword evidence="3 13" id="KW-0723">Serine/threonine-protein kinase</keyword>
<dbReference type="GO" id="GO:0000408">
    <property type="term" value="C:EKC/KEOPS complex"/>
    <property type="evidence" value="ECO:0007669"/>
    <property type="project" value="UniProtKB-ARBA"/>
</dbReference>
<comment type="catalytic activity">
    <reaction evidence="9">
        <text>L-threonyl-[protein] + ATP = O-phospho-L-threonyl-[protein] + ADP + H(+)</text>
        <dbReference type="Rhea" id="RHEA:46608"/>
        <dbReference type="Rhea" id="RHEA-COMP:11060"/>
        <dbReference type="Rhea" id="RHEA-COMP:11605"/>
        <dbReference type="ChEBI" id="CHEBI:15378"/>
        <dbReference type="ChEBI" id="CHEBI:30013"/>
        <dbReference type="ChEBI" id="CHEBI:30616"/>
        <dbReference type="ChEBI" id="CHEBI:61977"/>
        <dbReference type="ChEBI" id="CHEBI:456216"/>
        <dbReference type="EC" id="2.7.11.1"/>
    </reaction>
</comment>
<dbReference type="PANTHER" id="PTHR12209:SF0">
    <property type="entry name" value="EKC_KEOPS COMPLEX SUBUNIT TP53RK"/>
    <property type="match status" value="1"/>
</dbReference>
<evidence type="ECO:0000256" key="3">
    <source>
        <dbReference type="ARBA" id="ARBA00022527"/>
    </source>
</evidence>
<reference evidence="13" key="1">
    <citation type="journal article" date="2014" name="Genome Biol. Evol.">
        <title>Pangenome evidence for extensive interdomain horizontal transfer affecting lineage core and shell genes in uncultured planktonic thaumarchaeota and euryarchaeota.</title>
        <authorList>
            <person name="Deschamps P."/>
            <person name="Zivanovic Y."/>
            <person name="Moreira D."/>
            <person name="Rodriguez-Valera F."/>
            <person name="Lopez-Garcia P."/>
        </authorList>
    </citation>
    <scope>NUCLEOTIDE SEQUENCE</scope>
</reference>
<sequence length="211" mass="24053">MNIILMKLIRKGAEGDLFLTTWNGKEAILKSRKKKDYRNSSLDYRLRKQRTIRESQIMSEVKEFGIRTPLIHFVDIKNCDIIMQKIDSVLVGDLSKTKLVNSCKKIGKLVGIMHKNGIAHGDLTTSNFIESGNNIFIIDFGLANRTLKSDDHAIDLRLFKEILNSAHADVFEKAWSNFLSGYKSSVGKERFSKITNKVMIIESRGRYAKVV</sequence>
<evidence type="ECO:0000256" key="5">
    <source>
        <dbReference type="ARBA" id="ARBA00022694"/>
    </source>
</evidence>
<evidence type="ECO:0000256" key="1">
    <source>
        <dbReference type="ARBA" id="ARBA00010630"/>
    </source>
</evidence>
<dbReference type="Pfam" id="PF00069">
    <property type="entry name" value="Pkinase"/>
    <property type="match status" value="1"/>
</dbReference>
<evidence type="ECO:0000256" key="10">
    <source>
        <dbReference type="ARBA" id="ARBA00048679"/>
    </source>
</evidence>
<keyword evidence="4" id="KW-0808">Transferase</keyword>
<feature type="domain" description="Protein kinase" evidence="12">
    <location>
        <begin position="3"/>
        <end position="211"/>
    </location>
</feature>
<dbReference type="EMBL" id="KF900797">
    <property type="protein sequence ID" value="AIF07272.1"/>
    <property type="molecule type" value="Genomic_DNA"/>
</dbReference>
<dbReference type="GO" id="GO:0005524">
    <property type="term" value="F:ATP binding"/>
    <property type="evidence" value="ECO:0007669"/>
    <property type="project" value="UniProtKB-KW"/>
</dbReference>
<dbReference type="InterPro" id="IPR011009">
    <property type="entry name" value="Kinase-like_dom_sf"/>
</dbReference>
<dbReference type="PANTHER" id="PTHR12209">
    <property type="entry name" value="NON-SPECIFIC SERINE/THREONINE PROTEIN KINASE"/>
    <property type="match status" value="1"/>
</dbReference>
<dbReference type="FunFam" id="3.30.200.20:FF:000201">
    <property type="entry name" value="TP53-regulating kinase isoform X1"/>
    <property type="match status" value="1"/>
</dbReference>
<dbReference type="GO" id="GO:0005829">
    <property type="term" value="C:cytosol"/>
    <property type="evidence" value="ECO:0007669"/>
    <property type="project" value="TreeGrafter"/>
</dbReference>
<name>A0A075GYD8_9ARCH</name>
<dbReference type="EC" id="2.7.11.1" evidence="2"/>
<dbReference type="Gene3D" id="3.30.200.20">
    <property type="entry name" value="Phosphorylase Kinase, domain 1"/>
    <property type="match status" value="1"/>
</dbReference>
<dbReference type="SUPFAM" id="SSF56112">
    <property type="entry name" value="Protein kinase-like (PK-like)"/>
    <property type="match status" value="1"/>
</dbReference>
<dbReference type="PROSITE" id="PS50011">
    <property type="entry name" value="PROTEIN_KINASE_DOM"/>
    <property type="match status" value="1"/>
</dbReference>
<proteinExistence type="inferred from homology"/>
<comment type="subunit">
    <text evidence="11">Component of the KEOPS complex that consists of Kae1, Bud32, Cgi121 and Pcc1; the whole complex dimerizes.</text>
</comment>
<evidence type="ECO:0000256" key="11">
    <source>
        <dbReference type="ARBA" id="ARBA00065170"/>
    </source>
</evidence>
<evidence type="ECO:0000256" key="6">
    <source>
        <dbReference type="ARBA" id="ARBA00022741"/>
    </source>
</evidence>
<dbReference type="InterPro" id="IPR022495">
    <property type="entry name" value="Bud32"/>
</dbReference>
<evidence type="ECO:0000256" key="7">
    <source>
        <dbReference type="ARBA" id="ARBA00022777"/>
    </source>
</evidence>
<accession>A0A075GYD8</accession>
<keyword evidence="8" id="KW-0067">ATP-binding</keyword>
<dbReference type="NCBIfam" id="TIGR03724">
    <property type="entry name" value="arch_bud32"/>
    <property type="match status" value="1"/>
</dbReference>
<dbReference type="GO" id="GO:0008033">
    <property type="term" value="P:tRNA processing"/>
    <property type="evidence" value="ECO:0007669"/>
    <property type="project" value="UniProtKB-KW"/>
</dbReference>
<evidence type="ECO:0000313" key="13">
    <source>
        <dbReference type="EMBL" id="AIF07272.1"/>
    </source>
</evidence>
<keyword evidence="7 13" id="KW-0418">Kinase</keyword>
<comment type="catalytic activity">
    <reaction evidence="10">
        <text>L-seryl-[protein] + ATP = O-phospho-L-seryl-[protein] + ADP + H(+)</text>
        <dbReference type="Rhea" id="RHEA:17989"/>
        <dbReference type="Rhea" id="RHEA-COMP:9863"/>
        <dbReference type="Rhea" id="RHEA-COMP:11604"/>
        <dbReference type="ChEBI" id="CHEBI:15378"/>
        <dbReference type="ChEBI" id="CHEBI:29999"/>
        <dbReference type="ChEBI" id="CHEBI:30616"/>
        <dbReference type="ChEBI" id="CHEBI:83421"/>
        <dbReference type="ChEBI" id="CHEBI:456216"/>
        <dbReference type="EC" id="2.7.11.1"/>
    </reaction>
</comment>
<evidence type="ECO:0000256" key="8">
    <source>
        <dbReference type="ARBA" id="ARBA00022840"/>
    </source>
</evidence>
<comment type="similarity">
    <text evidence="1">Belongs to the protein kinase superfamily. BUD32 family.</text>
</comment>
<dbReference type="Gene3D" id="1.10.510.10">
    <property type="entry name" value="Transferase(Phosphotransferase) domain 1"/>
    <property type="match status" value="1"/>
</dbReference>
<dbReference type="AlphaFoldDB" id="A0A075GYD8"/>
<dbReference type="InterPro" id="IPR000719">
    <property type="entry name" value="Prot_kinase_dom"/>
</dbReference>
<protein>
    <recommendedName>
        <fullName evidence="2">non-specific serine/threonine protein kinase</fullName>
        <ecNumber evidence="2">2.7.11.1</ecNumber>
    </recommendedName>
</protein>
<dbReference type="GO" id="GO:0004674">
    <property type="term" value="F:protein serine/threonine kinase activity"/>
    <property type="evidence" value="ECO:0007669"/>
    <property type="project" value="UniProtKB-KW"/>
</dbReference>